<protein>
    <submittedName>
        <fullName evidence="1">Uncharacterized protein</fullName>
    </submittedName>
</protein>
<reference evidence="1" key="1">
    <citation type="submission" date="2022-06" db="EMBL/GenBank/DDBJ databases">
        <title>Draft genome sequence of Streptomyces sp. RB6PN25 isolated from peat swamp forest in Thailand.</title>
        <authorList>
            <person name="Duangmal K."/>
            <person name="Klaysubun C."/>
        </authorList>
    </citation>
    <scope>NUCLEOTIDE SEQUENCE</scope>
    <source>
        <strain evidence="1">RB6PN25</strain>
    </source>
</reference>
<comment type="caution">
    <text evidence="1">The sequence shown here is derived from an EMBL/GenBank/DDBJ whole genome shotgun (WGS) entry which is preliminary data.</text>
</comment>
<name>A0ABT1PTD2_9ACTN</name>
<evidence type="ECO:0000313" key="1">
    <source>
        <dbReference type="EMBL" id="MCQ4080934.1"/>
    </source>
</evidence>
<accession>A0ABT1PTD2</accession>
<gene>
    <name evidence="1" type="ORF">NGB36_10055</name>
</gene>
<dbReference type="Proteomes" id="UP001057702">
    <property type="component" value="Unassembled WGS sequence"/>
</dbReference>
<sequence>MSDANVMTGIGLPVTIVNACQREGRGGSPTAVLDETPLSFDERCSVPVLMGTSHPAARPELRPAGMHAPRHGMCTLGIDLGHWAPNSEAARICRTVYGSRPNVCWRQPATASIGHPPE</sequence>
<dbReference type="RefSeq" id="WP_255919835.1">
    <property type="nucleotide sequence ID" value="NZ_JANFNG010000005.1"/>
</dbReference>
<keyword evidence="2" id="KW-1185">Reference proteome</keyword>
<dbReference type="EMBL" id="JANFNG010000005">
    <property type="protein sequence ID" value="MCQ4080934.1"/>
    <property type="molecule type" value="Genomic_DNA"/>
</dbReference>
<organism evidence="1 2">
    <name type="scientific">Streptomyces humicola</name>
    <dbReference type="NCBI Taxonomy" id="2953240"/>
    <lineage>
        <taxon>Bacteria</taxon>
        <taxon>Bacillati</taxon>
        <taxon>Actinomycetota</taxon>
        <taxon>Actinomycetes</taxon>
        <taxon>Kitasatosporales</taxon>
        <taxon>Streptomycetaceae</taxon>
        <taxon>Streptomyces</taxon>
    </lineage>
</organism>
<evidence type="ECO:0000313" key="2">
    <source>
        <dbReference type="Proteomes" id="UP001057702"/>
    </source>
</evidence>
<proteinExistence type="predicted"/>